<dbReference type="EMBL" id="FPAU01000005">
    <property type="protein sequence ID" value="SFU10687.1"/>
    <property type="molecule type" value="Genomic_DNA"/>
</dbReference>
<protein>
    <submittedName>
        <fullName evidence="1">Uncharacterized protein</fullName>
    </submittedName>
</protein>
<evidence type="ECO:0000313" key="2">
    <source>
        <dbReference type="Proteomes" id="UP000199187"/>
    </source>
</evidence>
<gene>
    <name evidence="1" type="ORF">SAMN05192562_10536</name>
</gene>
<reference evidence="2" key="1">
    <citation type="submission" date="2016-10" db="EMBL/GenBank/DDBJ databases">
        <authorList>
            <person name="Varghese N."/>
            <person name="Submissions S."/>
        </authorList>
    </citation>
    <scope>NUCLEOTIDE SEQUENCE [LARGE SCALE GENOMIC DNA]</scope>
    <source>
        <strain evidence="2">Ah-143</strain>
    </source>
</reference>
<dbReference type="AlphaFoldDB" id="A0A1I7DGD6"/>
<evidence type="ECO:0000313" key="1">
    <source>
        <dbReference type="EMBL" id="SFU10687.1"/>
    </source>
</evidence>
<proteinExistence type="predicted"/>
<keyword evidence="2" id="KW-1185">Reference proteome</keyword>
<sequence length="29" mass="3297">MYIISLGNDFVMGMDLLLKTINPCPMHTQ</sequence>
<organism evidence="1 2">
    <name type="scientific">Kosakonia arachidis</name>
    <dbReference type="NCBI Taxonomy" id="551989"/>
    <lineage>
        <taxon>Bacteria</taxon>
        <taxon>Pseudomonadati</taxon>
        <taxon>Pseudomonadota</taxon>
        <taxon>Gammaproteobacteria</taxon>
        <taxon>Enterobacterales</taxon>
        <taxon>Enterobacteriaceae</taxon>
        <taxon>Kosakonia</taxon>
    </lineage>
</organism>
<name>A0A1I7DGD6_9ENTR</name>
<accession>A0A1I7DGD6</accession>
<dbReference type="Proteomes" id="UP000199187">
    <property type="component" value="Unassembled WGS sequence"/>
</dbReference>